<dbReference type="Gene3D" id="2.30.22.10">
    <property type="entry name" value="Head domain of nucleotide exchange factor GrpE"/>
    <property type="match status" value="1"/>
</dbReference>
<gene>
    <name evidence="3" type="primary">grpE</name>
    <name evidence="7" type="ORF">JOD17_002865</name>
</gene>
<comment type="subcellular location">
    <subcellularLocation>
        <location evidence="3">Cytoplasm</location>
    </subcellularLocation>
</comment>
<evidence type="ECO:0000256" key="1">
    <source>
        <dbReference type="ARBA" id="ARBA00009054"/>
    </source>
</evidence>
<evidence type="ECO:0000313" key="7">
    <source>
        <dbReference type="EMBL" id="MBM7633769.1"/>
    </source>
</evidence>
<dbReference type="Gene3D" id="3.90.20.20">
    <property type="match status" value="1"/>
</dbReference>
<dbReference type="PRINTS" id="PR00773">
    <property type="entry name" value="GRPEPROTEIN"/>
</dbReference>
<evidence type="ECO:0000256" key="2">
    <source>
        <dbReference type="ARBA" id="ARBA00023186"/>
    </source>
</evidence>
<comment type="similarity">
    <text evidence="1 3 5">Belongs to the GrpE family.</text>
</comment>
<feature type="compositionally biased region" description="Basic and acidic residues" evidence="6">
    <location>
        <begin position="1"/>
        <end position="13"/>
    </location>
</feature>
<dbReference type="NCBIfam" id="NF010738">
    <property type="entry name" value="PRK14140.1"/>
    <property type="match status" value="1"/>
</dbReference>
<keyword evidence="3" id="KW-0963">Cytoplasm</keyword>
<dbReference type="PANTHER" id="PTHR21237:SF23">
    <property type="entry name" value="GRPE PROTEIN HOMOLOG, MITOCHONDRIAL"/>
    <property type="match status" value="1"/>
</dbReference>
<comment type="caution">
    <text evidence="7">The sequence shown here is derived from an EMBL/GenBank/DDBJ whole genome shotgun (WGS) entry which is preliminary data.</text>
</comment>
<reference evidence="7 8" key="1">
    <citation type="submission" date="2021-01" db="EMBL/GenBank/DDBJ databases">
        <title>Genomic Encyclopedia of Type Strains, Phase IV (KMG-IV): sequencing the most valuable type-strain genomes for metagenomic binning, comparative biology and taxonomic classification.</title>
        <authorList>
            <person name="Goeker M."/>
        </authorList>
    </citation>
    <scope>NUCLEOTIDE SEQUENCE [LARGE SCALE GENOMIC DNA]</scope>
    <source>
        <strain evidence="7 8">DSM 25540</strain>
    </source>
</reference>
<name>A0ABS2PEB6_9BACL</name>
<evidence type="ECO:0000313" key="8">
    <source>
        <dbReference type="Proteomes" id="UP000741863"/>
    </source>
</evidence>
<protein>
    <recommendedName>
        <fullName evidence="3 4">Protein GrpE</fullName>
    </recommendedName>
    <alternativeName>
        <fullName evidence="3">HSP-70 cofactor</fullName>
    </alternativeName>
</protein>
<dbReference type="RefSeq" id="WP_204698481.1">
    <property type="nucleotide sequence ID" value="NZ_JAFBEC010000008.1"/>
</dbReference>
<feature type="compositionally biased region" description="Acidic residues" evidence="6">
    <location>
        <begin position="31"/>
        <end position="42"/>
    </location>
</feature>
<dbReference type="HAMAP" id="MF_01151">
    <property type="entry name" value="GrpE"/>
    <property type="match status" value="1"/>
</dbReference>
<dbReference type="Proteomes" id="UP000741863">
    <property type="component" value="Unassembled WGS sequence"/>
</dbReference>
<evidence type="ECO:0000256" key="4">
    <source>
        <dbReference type="RuleBase" id="RU000639"/>
    </source>
</evidence>
<dbReference type="EMBL" id="JAFBEC010000008">
    <property type="protein sequence ID" value="MBM7633769.1"/>
    <property type="molecule type" value="Genomic_DNA"/>
</dbReference>
<evidence type="ECO:0000256" key="3">
    <source>
        <dbReference type="HAMAP-Rule" id="MF_01151"/>
    </source>
</evidence>
<dbReference type="PROSITE" id="PS01071">
    <property type="entry name" value="GRPE"/>
    <property type="match status" value="1"/>
</dbReference>
<feature type="region of interest" description="Disordered" evidence="6">
    <location>
        <begin position="1"/>
        <end position="47"/>
    </location>
</feature>
<accession>A0ABS2PEB6</accession>
<evidence type="ECO:0000256" key="6">
    <source>
        <dbReference type="SAM" id="MobiDB-lite"/>
    </source>
</evidence>
<evidence type="ECO:0000256" key="5">
    <source>
        <dbReference type="RuleBase" id="RU004478"/>
    </source>
</evidence>
<keyword evidence="8" id="KW-1185">Reference proteome</keyword>
<proteinExistence type="inferred from homology"/>
<comment type="subunit">
    <text evidence="3">Homodimer.</text>
</comment>
<dbReference type="Pfam" id="PF01025">
    <property type="entry name" value="GrpE"/>
    <property type="match status" value="1"/>
</dbReference>
<dbReference type="PANTHER" id="PTHR21237">
    <property type="entry name" value="GRPE PROTEIN"/>
    <property type="match status" value="1"/>
</dbReference>
<dbReference type="InterPro" id="IPR000740">
    <property type="entry name" value="GrpE"/>
</dbReference>
<comment type="function">
    <text evidence="3 4">Participates actively in the response to hyperosmotic and heat shock by preventing the aggregation of stress-denatured proteins, in association with DnaK and GrpE. It is the nucleotide exchange factor for DnaK and may function as a thermosensor. Unfolded proteins bind initially to DnaJ; upon interaction with the DnaJ-bound protein, DnaK hydrolyzes its bound ATP, resulting in the formation of a stable complex. GrpE releases ADP from DnaK; ATP binding to DnaK triggers the release of the substrate protein, thus completing the reaction cycle. Several rounds of ATP-dependent interactions between DnaJ, DnaK and GrpE are required for fully efficient folding.</text>
</comment>
<dbReference type="InterPro" id="IPR009012">
    <property type="entry name" value="GrpE_head"/>
</dbReference>
<keyword evidence="2 3" id="KW-0143">Chaperone</keyword>
<organism evidence="7 8">
    <name type="scientific">Geomicrobium sediminis</name>
    <dbReference type="NCBI Taxonomy" id="1347788"/>
    <lineage>
        <taxon>Bacteria</taxon>
        <taxon>Bacillati</taxon>
        <taxon>Bacillota</taxon>
        <taxon>Bacilli</taxon>
        <taxon>Bacillales</taxon>
        <taxon>Geomicrobium</taxon>
    </lineage>
</organism>
<dbReference type="InterPro" id="IPR013805">
    <property type="entry name" value="GrpE_CC"/>
</dbReference>
<dbReference type="SUPFAM" id="SSF51064">
    <property type="entry name" value="Head domain of nucleotide exchange factor GrpE"/>
    <property type="match status" value="1"/>
</dbReference>
<sequence length="188" mass="21773">MTEDKNNEQREEETVIDEQVEDSTDKNVEILDGDTEVEESDSDDPKEVEITELRNKLLRQQADYDNFRRRTRQEKEADAKYRSQRLIESVLPVMDNFSRALKHEAETEEGQNIHKGMAMVYDQLVEALKSEGLEEIPTEGEAFDPTIHQAVMQVEEEGFESNQIVEELQKGYLLKDRVVRPAMVKVNA</sequence>
<dbReference type="SUPFAM" id="SSF58014">
    <property type="entry name" value="Coiled-coil domain of nucleotide exchange factor GrpE"/>
    <property type="match status" value="1"/>
</dbReference>
<keyword evidence="3 4" id="KW-0346">Stress response</keyword>
<dbReference type="CDD" id="cd00446">
    <property type="entry name" value="GrpE"/>
    <property type="match status" value="1"/>
</dbReference>